<dbReference type="STRING" id="197221.gene:10748404"/>
<dbReference type="PANTHER" id="PTHR36558">
    <property type="entry name" value="GLR1098 PROTEIN"/>
    <property type="match status" value="1"/>
</dbReference>
<protein>
    <submittedName>
        <fullName evidence="2">Tlr1799 protein</fullName>
    </submittedName>
</protein>
<dbReference type="AlphaFoldDB" id="Q8DHZ4"/>
<feature type="domain" description="Putative restriction endonuclease" evidence="1">
    <location>
        <begin position="11"/>
        <end position="174"/>
    </location>
</feature>
<reference evidence="2 3" key="1">
    <citation type="journal article" date="2002" name="DNA Res.">
        <title>Complete genome structure of the thermophilic cyanobacterium Thermosynechococcus elongatus BP-1.</title>
        <authorList>
            <person name="Nakamura Y."/>
            <person name="Kaneko T."/>
            <person name="Sato S."/>
            <person name="Ikeuchi M."/>
            <person name="Katoh H."/>
            <person name="Sasamoto S."/>
            <person name="Watanabe A."/>
            <person name="Iriguchi M."/>
            <person name="Kawashima K."/>
            <person name="Kimura T."/>
            <person name="Kishida Y."/>
            <person name="Kiyokawa C."/>
            <person name="Kohara M."/>
            <person name="Matsumoto M."/>
            <person name="Matsuno A."/>
            <person name="Nakazaki N."/>
            <person name="Shimpo S."/>
            <person name="Sugimoto M."/>
            <person name="Takeuchi C."/>
            <person name="Yamada M."/>
            <person name="Tabata S."/>
        </authorList>
    </citation>
    <scope>NUCLEOTIDE SEQUENCE [LARGE SCALE GENOMIC DNA]</scope>
    <source>
        <strain evidence="3">IAM M-273 / NIES-2133 / BP-1</strain>
    </source>
</reference>
<dbReference type="InterPro" id="IPR011335">
    <property type="entry name" value="Restrct_endonuc-II-like"/>
</dbReference>
<keyword evidence="3" id="KW-1185">Reference proteome</keyword>
<dbReference type="Gene3D" id="3.90.1570.10">
    <property type="entry name" value="tt1808, chain A"/>
    <property type="match status" value="1"/>
</dbReference>
<sequence length="189" mass="21777">MSTQPSPQLSPEDYLQWETQNGVKHEYSNGQIYAIAGASDAHVTLALNLATLLHPTVRQQGCRLYISDMKVRLEERNCFYYPDLFVTCDPRDQETRLYKSFPCLVIEVLSPSTEAFDRGDKFIDYQSLESLEEYVLVNTRRQRLESFRRSSSGLWVWQAYSPPEDGVELKSIGWQGHLSAIYEDVTLEP</sequence>
<dbReference type="PATRIC" id="fig|197221.4.peg.1881"/>
<dbReference type="InterPro" id="IPR008538">
    <property type="entry name" value="Uma2"/>
</dbReference>
<dbReference type="InterPro" id="IPR012296">
    <property type="entry name" value="Nuclease_put_TT1808"/>
</dbReference>
<organism evidence="2 3">
    <name type="scientific">Thermosynechococcus vestitus (strain NIES-2133 / IAM M-273 / BP-1)</name>
    <dbReference type="NCBI Taxonomy" id="197221"/>
    <lineage>
        <taxon>Bacteria</taxon>
        <taxon>Bacillati</taxon>
        <taxon>Cyanobacteriota</taxon>
        <taxon>Cyanophyceae</taxon>
        <taxon>Acaryochloridales</taxon>
        <taxon>Thermosynechococcaceae</taxon>
        <taxon>Thermosynechococcus</taxon>
    </lineage>
</organism>
<dbReference type="Pfam" id="PF05685">
    <property type="entry name" value="Uma2"/>
    <property type="match status" value="1"/>
</dbReference>
<gene>
    <name evidence="2" type="ordered locus">tlr1799</name>
</gene>
<accession>Q8DHZ4</accession>
<evidence type="ECO:0000259" key="1">
    <source>
        <dbReference type="Pfam" id="PF05685"/>
    </source>
</evidence>
<dbReference type="EMBL" id="BA000039">
    <property type="protein sequence ID" value="BAC09351.1"/>
    <property type="molecule type" value="Genomic_DNA"/>
</dbReference>
<dbReference type="EnsemblBacteria" id="BAC09351">
    <property type="protein sequence ID" value="BAC09351"/>
    <property type="gene ID" value="BAC09351"/>
</dbReference>
<evidence type="ECO:0000313" key="2">
    <source>
        <dbReference type="EMBL" id="BAC09351.1"/>
    </source>
</evidence>
<dbReference type="Proteomes" id="UP000000440">
    <property type="component" value="Chromosome"/>
</dbReference>
<dbReference type="CDD" id="cd06260">
    <property type="entry name" value="DUF820-like"/>
    <property type="match status" value="1"/>
</dbReference>
<dbReference type="RefSeq" id="WP_011057636.1">
    <property type="nucleotide sequence ID" value="NC_004113.1"/>
</dbReference>
<name>Q8DHZ4_THEVB</name>
<dbReference type="KEGG" id="tel:tlr1799"/>
<dbReference type="eggNOG" id="COG4636">
    <property type="taxonomic scope" value="Bacteria"/>
</dbReference>
<dbReference type="SUPFAM" id="SSF52980">
    <property type="entry name" value="Restriction endonuclease-like"/>
    <property type="match status" value="1"/>
</dbReference>
<evidence type="ECO:0000313" key="3">
    <source>
        <dbReference type="Proteomes" id="UP000000440"/>
    </source>
</evidence>
<proteinExistence type="predicted"/>
<dbReference type="PANTHER" id="PTHR36558:SF1">
    <property type="entry name" value="RESTRICTION ENDONUCLEASE DOMAIN-CONTAINING PROTEIN-RELATED"/>
    <property type="match status" value="1"/>
</dbReference>